<dbReference type="Proteomes" id="UP000516260">
    <property type="component" value="Chromosome 16"/>
</dbReference>
<gene>
    <name evidence="1" type="ORF">fugu_015133</name>
</gene>
<dbReference type="EMBL" id="SWLE01000008">
    <property type="protein sequence ID" value="TNM96977.1"/>
    <property type="molecule type" value="Genomic_DNA"/>
</dbReference>
<protein>
    <submittedName>
        <fullName evidence="1">Uncharacterized protein</fullName>
    </submittedName>
</protein>
<proteinExistence type="predicted"/>
<sequence>MYFDCFNWVFSFLHPGLIAQIYIVISDRFSSVKQVTASRAESIQSRFLSGRTVRSSGVNVAMVPAKKQAGINLCSTVLSLAGFDSQNEIVLKYLQFDFRKKKIEVLHASFGIVESPL</sequence>
<organism evidence="1 2">
    <name type="scientific">Takifugu bimaculatus</name>
    <dbReference type="NCBI Taxonomy" id="433685"/>
    <lineage>
        <taxon>Eukaryota</taxon>
        <taxon>Metazoa</taxon>
        <taxon>Chordata</taxon>
        <taxon>Craniata</taxon>
        <taxon>Vertebrata</taxon>
        <taxon>Euteleostomi</taxon>
        <taxon>Actinopterygii</taxon>
        <taxon>Neopterygii</taxon>
        <taxon>Teleostei</taxon>
        <taxon>Neoteleostei</taxon>
        <taxon>Acanthomorphata</taxon>
        <taxon>Eupercaria</taxon>
        <taxon>Tetraodontiformes</taxon>
        <taxon>Tetradontoidea</taxon>
        <taxon>Tetraodontidae</taxon>
        <taxon>Takifugu</taxon>
    </lineage>
</organism>
<dbReference type="AlphaFoldDB" id="A0A4Z2BYG9"/>
<evidence type="ECO:0000313" key="1">
    <source>
        <dbReference type="EMBL" id="TNM96977.1"/>
    </source>
</evidence>
<reference evidence="1 2" key="1">
    <citation type="submission" date="2019-04" db="EMBL/GenBank/DDBJ databases">
        <title>The sequence and de novo assembly of Takifugu bimaculatus genome using PacBio and Hi-C technologies.</title>
        <authorList>
            <person name="Xu P."/>
            <person name="Liu B."/>
            <person name="Zhou Z."/>
        </authorList>
    </citation>
    <scope>NUCLEOTIDE SEQUENCE [LARGE SCALE GENOMIC DNA]</scope>
    <source>
        <strain evidence="1">TB-2018</strain>
        <tissue evidence="1">Muscle</tissue>
    </source>
</reference>
<comment type="caution">
    <text evidence="1">The sequence shown here is derived from an EMBL/GenBank/DDBJ whole genome shotgun (WGS) entry which is preliminary data.</text>
</comment>
<name>A0A4Z2BYG9_9TELE</name>
<accession>A0A4Z2BYG9</accession>
<evidence type="ECO:0000313" key="2">
    <source>
        <dbReference type="Proteomes" id="UP000516260"/>
    </source>
</evidence>
<keyword evidence="2" id="KW-1185">Reference proteome</keyword>